<comment type="caution">
    <text evidence="1">The sequence shown here is derived from an EMBL/GenBank/DDBJ whole genome shotgun (WGS) entry which is preliminary data.</text>
</comment>
<gene>
    <name evidence="1" type="ORF">IW261DRAFT_1606384</name>
</gene>
<sequence length="207" mass="23365">MLSLETPGRSTPIVWENLVQSATASWYPDLFSIDQFRVPMLLCSAVTESIAVDNPKQHLFTSPLVVEFTQAAEYFPETALDRFLHGPHRSWRDVIGIAAAISSRGDPQKNETILQAIDYLDEPEILVPLLLVLRPLDPAWDICRQRLRELAEAESFSVVTGGKEPDIEERRCSIREAIKILDKFFSDIHPQAIASLELGRRRNLSLA</sequence>
<keyword evidence="2" id="KW-1185">Reference proteome</keyword>
<dbReference type="AlphaFoldDB" id="A0AA39PES5"/>
<name>A0AA39PES5_9AGAR</name>
<evidence type="ECO:0000313" key="1">
    <source>
        <dbReference type="EMBL" id="KAK0482540.1"/>
    </source>
</evidence>
<protein>
    <submittedName>
        <fullName evidence="1">Uncharacterized protein</fullName>
    </submittedName>
</protein>
<proteinExistence type="predicted"/>
<evidence type="ECO:0000313" key="2">
    <source>
        <dbReference type="Proteomes" id="UP001175227"/>
    </source>
</evidence>
<dbReference type="EMBL" id="JAUEPR010000007">
    <property type="protein sequence ID" value="KAK0482540.1"/>
    <property type="molecule type" value="Genomic_DNA"/>
</dbReference>
<dbReference type="Proteomes" id="UP001175227">
    <property type="component" value="Unassembled WGS sequence"/>
</dbReference>
<reference evidence="1" key="1">
    <citation type="submission" date="2023-06" db="EMBL/GenBank/DDBJ databases">
        <authorList>
            <consortium name="Lawrence Berkeley National Laboratory"/>
            <person name="Ahrendt S."/>
            <person name="Sahu N."/>
            <person name="Indic B."/>
            <person name="Wong-Bajracharya J."/>
            <person name="Merenyi Z."/>
            <person name="Ke H.-M."/>
            <person name="Monk M."/>
            <person name="Kocsube S."/>
            <person name="Drula E."/>
            <person name="Lipzen A."/>
            <person name="Balint B."/>
            <person name="Henrissat B."/>
            <person name="Andreopoulos B."/>
            <person name="Martin F.M."/>
            <person name="Harder C.B."/>
            <person name="Rigling D."/>
            <person name="Ford K.L."/>
            <person name="Foster G.D."/>
            <person name="Pangilinan J."/>
            <person name="Papanicolaou A."/>
            <person name="Barry K."/>
            <person name="LaButti K."/>
            <person name="Viragh M."/>
            <person name="Koriabine M."/>
            <person name="Yan M."/>
            <person name="Riley R."/>
            <person name="Champramary S."/>
            <person name="Plett K.L."/>
            <person name="Tsai I.J."/>
            <person name="Slot J."/>
            <person name="Sipos G."/>
            <person name="Plett J."/>
            <person name="Nagy L.G."/>
            <person name="Grigoriev I.V."/>
        </authorList>
    </citation>
    <scope>NUCLEOTIDE SEQUENCE</scope>
    <source>
        <strain evidence="1">ICMP 16352</strain>
    </source>
</reference>
<accession>A0AA39PES5</accession>
<organism evidence="1 2">
    <name type="scientific">Armillaria novae-zelandiae</name>
    <dbReference type="NCBI Taxonomy" id="153914"/>
    <lineage>
        <taxon>Eukaryota</taxon>
        <taxon>Fungi</taxon>
        <taxon>Dikarya</taxon>
        <taxon>Basidiomycota</taxon>
        <taxon>Agaricomycotina</taxon>
        <taxon>Agaricomycetes</taxon>
        <taxon>Agaricomycetidae</taxon>
        <taxon>Agaricales</taxon>
        <taxon>Marasmiineae</taxon>
        <taxon>Physalacriaceae</taxon>
        <taxon>Armillaria</taxon>
    </lineage>
</organism>